<dbReference type="EC" id="3.1.4.4" evidence="3"/>
<dbReference type="InterPro" id="IPR001849">
    <property type="entry name" value="PH_domain"/>
</dbReference>
<dbReference type="Proteomes" id="UP001331761">
    <property type="component" value="Unassembled WGS sequence"/>
</dbReference>
<dbReference type="AlphaFoldDB" id="A0AAN8GFB4"/>
<dbReference type="Pfam" id="PF00787">
    <property type="entry name" value="PX"/>
    <property type="match status" value="1"/>
</dbReference>
<dbReference type="FunFam" id="3.30.870.10:FF:000054">
    <property type="entry name" value="Phospholipase"/>
    <property type="match status" value="1"/>
</dbReference>
<keyword evidence="12" id="KW-1185">Reference proteome</keyword>
<dbReference type="PROSITE" id="PS50035">
    <property type="entry name" value="PLD"/>
    <property type="match status" value="1"/>
</dbReference>
<evidence type="ECO:0000259" key="10">
    <source>
        <dbReference type="PROSITE" id="PS50195"/>
    </source>
</evidence>
<dbReference type="SUPFAM" id="SSF50729">
    <property type="entry name" value="PH domain-like"/>
    <property type="match status" value="1"/>
</dbReference>
<evidence type="ECO:0000256" key="3">
    <source>
        <dbReference type="ARBA" id="ARBA00012027"/>
    </source>
</evidence>
<dbReference type="SUPFAM" id="SSF64268">
    <property type="entry name" value="PX domain"/>
    <property type="match status" value="1"/>
</dbReference>
<keyword evidence="7" id="KW-0443">Lipid metabolism</keyword>
<dbReference type="EMBL" id="WIXE01000287">
    <property type="protein sequence ID" value="KAK5986738.1"/>
    <property type="molecule type" value="Genomic_DNA"/>
</dbReference>
<evidence type="ECO:0000256" key="2">
    <source>
        <dbReference type="ARBA" id="ARBA00008664"/>
    </source>
</evidence>
<evidence type="ECO:0000313" key="12">
    <source>
        <dbReference type="Proteomes" id="UP001331761"/>
    </source>
</evidence>
<organism evidence="11 12">
    <name type="scientific">Trichostrongylus colubriformis</name>
    <name type="common">Black scour worm</name>
    <dbReference type="NCBI Taxonomy" id="6319"/>
    <lineage>
        <taxon>Eukaryota</taxon>
        <taxon>Metazoa</taxon>
        <taxon>Ecdysozoa</taxon>
        <taxon>Nematoda</taxon>
        <taxon>Chromadorea</taxon>
        <taxon>Rhabditida</taxon>
        <taxon>Rhabditina</taxon>
        <taxon>Rhabditomorpha</taxon>
        <taxon>Strongyloidea</taxon>
        <taxon>Trichostrongylidae</taxon>
        <taxon>Trichostrongylus</taxon>
    </lineage>
</organism>
<feature type="region of interest" description="Disordered" evidence="8">
    <location>
        <begin position="1"/>
        <end position="27"/>
    </location>
</feature>
<dbReference type="Gene3D" id="3.30.1520.10">
    <property type="entry name" value="Phox-like domain"/>
    <property type="match status" value="1"/>
</dbReference>
<dbReference type="SMART" id="SM00155">
    <property type="entry name" value="PLDc"/>
    <property type="match status" value="1"/>
</dbReference>
<protein>
    <recommendedName>
        <fullName evidence="3">phospholipase D</fullName>
        <ecNumber evidence="3">3.1.4.4</ecNumber>
    </recommendedName>
</protein>
<dbReference type="SUPFAM" id="SSF56024">
    <property type="entry name" value="Phospholipase D/nuclease"/>
    <property type="match status" value="3"/>
</dbReference>
<dbReference type="GO" id="GO:0004630">
    <property type="term" value="F:phospholipase D activity"/>
    <property type="evidence" value="ECO:0007669"/>
    <property type="project" value="UniProtKB-EC"/>
</dbReference>
<dbReference type="InterPro" id="IPR036871">
    <property type="entry name" value="PX_dom_sf"/>
</dbReference>
<evidence type="ECO:0000256" key="8">
    <source>
        <dbReference type="SAM" id="MobiDB-lite"/>
    </source>
</evidence>
<gene>
    <name evidence="11" type="ORF">GCK32_001709</name>
</gene>
<accession>A0AAN8GFB4</accession>
<evidence type="ECO:0000256" key="6">
    <source>
        <dbReference type="ARBA" id="ARBA00022963"/>
    </source>
</evidence>
<dbReference type="InterPro" id="IPR001736">
    <property type="entry name" value="PLipase_D/transphosphatidylase"/>
</dbReference>
<feature type="non-terminal residue" evidence="11">
    <location>
        <position position="1143"/>
    </location>
</feature>
<dbReference type="PANTHER" id="PTHR18896:SF76">
    <property type="entry name" value="PHOSPHOLIPASE"/>
    <property type="match status" value="1"/>
</dbReference>
<feature type="region of interest" description="Disordered" evidence="8">
    <location>
        <begin position="754"/>
        <end position="777"/>
    </location>
</feature>
<comment type="similarity">
    <text evidence="2">Belongs to the phospholipase D family.</text>
</comment>
<dbReference type="PANTHER" id="PTHR18896">
    <property type="entry name" value="PHOSPHOLIPASE D"/>
    <property type="match status" value="1"/>
</dbReference>
<dbReference type="GO" id="GO:0006654">
    <property type="term" value="P:phosphatidic acid biosynthetic process"/>
    <property type="evidence" value="ECO:0007669"/>
    <property type="project" value="InterPro"/>
</dbReference>
<dbReference type="Gene3D" id="3.30.870.10">
    <property type="entry name" value="Endonuclease Chain A"/>
    <property type="match status" value="2"/>
</dbReference>
<dbReference type="InterPro" id="IPR001683">
    <property type="entry name" value="PX_dom"/>
</dbReference>
<dbReference type="GO" id="GO:0009395">
    <property type="term" value="P:phospholipid catabolic process"/>
    <property type="evidence" value="ECO:0007669"/>
    <property type="project" value="TreeGrafter"/>
</dbReference>
<dbReference type="GO" id="GO:0035091">
    <property type="term" value="F:phosphatidylinositol binding"/>
    <property type="evidence" value="ECO:0007669"/>
    <property type="project" value="InterPro"/>
</dbReference>
<keyword evidence="5" id="KW-0378">Hydrolase</keyword>
<evidence type="ECO:0000256" key="1">
    <source>
        <dbReference type="ARBA" id="ARBA00000798"/>
    </source>
</evidence>
<dbReference type="PROSITE" id="PS50195">
    <property type="entry name" value="PX"/>
    <property type="match status" value="1"/>
</dbReference>
<feature type="domain" description="PX" evidence="10">
    <location>
        <begin position="81"/>
        <end position="249"/>
    </location>
</feature>
<keyword evidence="4" id="KW-0677">Repeat</keyword>
<sequence>MNGRRTLPEDGGYNQTRMTDEDESDYSTDDEIQYCDCIASVIAQSLPGMPGKKGVIPYEAVFDTQAQARRRGYWIPGVPVNAKIVKVERNTDRRIHLINTLLYTIQLEHGQFKWSVVRNYKDFTALNSRLKAHRAAQQILAPVRRAQERVDAMLESVGIDVIPDHKEDCPYYSHSHRKRRHDSQLPVLKRENDAFDNKGAAPITSPENTSPELEQTREQLENWLQMLLHIPINRNHHETAEFLEVSRFSFVNELGGKHTEGFVKKRPGGARVFIGWKQCCVRYLLPWSKRWLMVRDSFVAYMDHRSERIRLVLLMDKDFKVAAGGKEADGIPTGLIIFNTQHELHLKCRRLEDTARWKAIIEEAMNGIGNIWIQPHRFSSSFPVREKSYGKWRIVFNRFVDARSYMSHAADMMELAREEIFIAGWWISPEIYMKRPALEGNYWRFDQILKRKANQGVHIFILMYKEMEMALGLNSMYSKRTLQALHPNIKVMRHPDHYPATGTFFWAHHEKLVIIDQLIAFVGGVDLCFGRWDDHHHLLTDLGSVQFGQQHLIAQGNMATGLRALVSAPLTLSPLGLEESEEVDCGKKLENTEKVEGKLNEPRQVTRIAIGNVEESESSDVDKPNGDGKVVYADADTGGVLLTISKKGTRSVSTESSRRSPTPEPSVSSPPQSQRSTASRIAALSGKKPTFLNVVEDAKGKKHVRRSASAAVRAHAPLDMLEKAGPPPSVLDKATKMGLDFSTAVEKYKEYVESGAVQKEKHRSQTPPLKRKESRFSKAVDNWKSNRARKKWKQVLDSDEVTAGYELDFLRLKQMDTEDKDSIDGGVKLWIGKDYVNYIHKDFIEVDLPFHDFIDRGATPRMPWHDIHSVTFGVPARDVARHFIQRWNATKTEKLKDDQDLPYLLPKSYENLKVPRVFKNPAFSYNVDIQASITSTTVLRSLSNWSGLINQTEDSIQMAYLSLIANSKHYIYIENQFFVSLIDSNEVLNEICKVICNRIIRAYKEKEPFRVYILIPLLPGFEGNVGAPGGSSLQAVLHWTYQSLSRGPNSLFERLKAVGNRDSEVCLLFTDTEREDSVMDGRPYAAGKFAKSLRVQCMKEHLGLLPDARRPSHFKYDVSLDDPVAESFFVDLWQNTARSNMLI</sequence>
<evidence type="ECO:0000259" key="9">
    <source>
        <dbReference type="PROSITE" id="PS50035"/>
    </source>
</evidence>
<evidence type="ECO:0000313" key="11">
    <source>
        <dbReference type="EMBL" id="KAK5986738.1"/>
    </source>
</evidence>
<comment type="catalytic activity">
    <reaction evidence="1">
        <text>a 1,2-diacyl-sn-glycero-3-phosphocholine + H2O = a 1,2-diacyl-sn-glycero-3-phosphate + choline + H(+)</text>
        <dbReference type="Rhea" id="RHEA:14445"/>
        <dbReference type="ChEBI" id="CHEBI:15354"/>
        <dbReference type="ChEBI" id="CHEBI:15377"/>
        <dbReference type="ChEBI" id="CHEBI:15378"/>
        <dbReference type="ChEBI" id="CHEBI:57643"/>
        <dbReference type="ChEBI" id="CHEBI:58608"/>
        <dbReference type="EC" id="3.1.4.4"/>
    </reaction>
</comment>
<dbReference type="CDD" id="cd09138">
    <property type="entry name" value="PLDc_vPLD1_2_yPLD_like_1"/>
    <property type="match status" value="1"/>
</dbReference>
<reference evidence="11 12" key="1">
    <citation type="submission" date="2019-10" db="EMBL/GenBank/DDBJ databases">
        <title>Assembly and Annotation for the nematode Trichostrongylus colubriformis.</title>
        <authorList>
            <person name="Martin J."/>
        </authorList>
    </citation>
    <scope>NUCLEOTIDE SEQUENCE [LARGE SCALE GENOMIC DNA]</scope>
    <source>
        <strain evidence="11">G859</strain>
        <tissue evidence="11">Whole worm</tissue>
    </source>
</reference>
<evidence type="ECO:0000256" key="4">
    <source>
        <dbReference type="ARBA" id="ARBA00022737"/>
    </source>
</evidence>
<feature type="compositionally biased region" description="Low complexity" evidence="8">
    <location>
        <begin position="665"/>
        <end position="677"/>
    </location>
</feature>
<keyword evidence="6" id="KW-0442">Lipid degradation</keyword>
<comment type="caution">
    <text evidence="11">The sequence shown here is derived from an EMBL/GenBank/DDBJ whole genome shotgun (WGS) entry which is preliminary data.</text>
</comment>
<dbReference type="InterPro" id="IPR016555">
    <property type="entry name" value="PLipase_D_euk"/>
</dbReference>
<dbReference type="PIRSF" id="PIRSF009376">
    <property type="entry name" value="Phospholipase_D_euk"/>
    <property type="match status" value="1"/>
</dbReference>
<dbReference type="GO" id="GO:0060627">
    <property type="term" value="P:regulation of vesicle-mediated transport"/>
    <property type="evidence" value="ECO:0007669"/>
    <property type="project" value="TreeGrafter"/>
</dbReference>
<dbReference type="GO" id="GO:0035556">
    <property type="term" value="P:intracellular signal transduction"/>
    <property type="evidence" value="ECO:0007669"/>
    <property type="project" value="InterPro"/>
</dbReference>
<evidence type="ECO:0000256" key="7">
    <source>
        <dbReference type="ARBA" id="ARBA00023098"/>
    </source>
</evidence>
<dbReference type="Pfam" id="PF00614">
    <property type="entry name" value="PLDc"/>
    <property type="match status" value="1"/>
</dbReference>
<name>A0AAN8GFB4_TRICO</name>
<dbReference type="SMART" id="SM00312">
    <property type="entry name" value="PX"/>
    <property type="match status" value="1"/>
</dbReference>
<dbReference type="SMART" id="SM00233">
    <property type="entry name" value="PH"/>
    <property type="match status" value="1"/>
</dbReference>
<evidence type="ECO:0000256" key="5">
    <source>
        <dbReference type="ARBA" id="ARBA00022801"/>
    </source>
</evidence>
<proteinExistence type="inferred from homology"/>
<dbReference type="CDD" id="cd01254">
    <property type="entry name" value="PH_PLD"/>
    <property type="match status" value="1"/>
</dbReference>
<dbReference type="InterPro" id="IPR015679">
    <property type="entry name" value="PLipase_D_fam"/>
</dbReference>
<feature type="domain" description="PLD phosphodiesterase" evidence="9">
    <location>
        <begin position="504"/>
        <end position="531"/>
    </location>
</feature>
<feature type="region of interest" description="Disordered" evidence="8">
    <location>
        <begin position="612"/>
        <end position="684"/>
    </location>
</feature>